<keyword evidence="2" id="KW-1185">Reference proteome</keyword>
<protein>
    <recommendedName>
        <fullName evidence="3">DUF4926 domain-containing protein</fullName>
    </recommendedName>
</protein>
<reference evidence="1 2" key="1">
    <citation type="submission" date="2013-06" db="EMBL/GenBank/DDBJ databases">
        <title>Draft genome sequence of Thauera terpenica.</title>
        <authorList>
            <person name="Liu B."/>
            <person name="Frostegard A.H."/>
            <person name="Shapleigh J.P."/>
        </authorList>
    </citation>
    <scope>NUCLEOTIDE SEQUENCE [LARGE SCALE GENOMIC DNA]</scope>
    <source>
        <strain evidence="1 2">58Eu</strain>
    </source>
</reference>
<dbReference type="Pfam" id="PF16277">
    <property type="entry name" value="DUF4926"/>
    <property type="match status" value="1"/>
</dbReference>
<evidence type="ECO:0000313" key="2">
    <source>
        <dbReference type="Proteomes" id="UP000015455"/>
    </source>
</evidence>
<evidence type="ECO:0008006" key="3">
    <source>
        <dbReference type="Google" id="ProtNLM"/>
    </source>
</evidence>
<dbReference type="EMBL" id="ATJV01000053">
    <property type="protein sequence ID" value="EPZ15639.1"/>
    <property type="molecule type" value="Genomic_DNA"/>
</dbReference>
<sequence length="70" mass="7483">MATFSDLEVVYARFGFPDKGIQAGQVGTVVHVFSHPSEAYLVEFATENGEAIATVAAEPQELARQNSSVP</sequence>
<name>T0AS37_9RHOO</name>
<comment type="caution">
    <text evidence="1">The sequence shown here is derived from an EMBL/GenBank/DDBJ whole genome shotgun (WGS) entry which is preliminary data.</text>
</comment>
<dbReference type="RefSeq" id="WP_021249350.1">
    <property type="nucleotide sequence ID" value="NZ_ATJV01000053.1"/>
</dbReference>
<accession>T0AS37</accession>
<dbReference type="OrthoDB" id="983005at2"/>
<evidence type="ECO:0000313" key="1">
    <source>
        <dbReference type="EMBL" id="EPZ15639.1"/>
    </source>
</evidence>
<dbReference type="Proteomes" id="UP000015455">
    <property type="component" value="Unassembled WGS sequence"/>
</dbReference>
<dbReference type="STRING" id="1348657.M622_15265"/>
<gene>
    <name evidence="1" type="ORF">M622_15265</name>
</gene>
<dbReference type="AlphaFoldDB" id="T0AS37"/>
<proteinExistence type="predicted"/>
<dbReference type="InterPro" id="IPR032568">
    <property type="entry name" value="DUF4926"/>
</dbReference>
<organism evidence="1 2">
    <name type="scientific">Thauera terpenica 58Eu</name>
    <dbReference type="NCBI Taxonomy" id="1348657"/>
    <lineage>
        <taxon>Bacteria</taxon>
        <taxon>Pseudomonadati</taxon>
        <taxon>Pseudomonadota</taxon>
        <taxon>Betaproteobacteria</taxon>
        <taxon>Rhodocyclales</taxon>
        <taxon>Zoogloeaceae</taxon>
        <taxon>Thauera</taxon>
    </lineage>
</organism>